<proteinExistence type="predicted"/>
<dbReference type="OrthoDB" id="14419at2759"/>
<reference evidence="1 2" key="1">
    <citation type="submission" date="2018-06" db="EMBL/GenBank/DDBJ databases">
        <title>Genome Sequence of the Brown Rot Fungal Pathogen Monilinia fructigena.</title>
        <authorList>
            <person name="Landi L."/>
            <person name="De Miccolis Angelini R.M."/>
            <person name="Pollastro S."/>
            <person name="Abate D."/>
            <person name="Faretra F."/>
            <person name="Romanazzi G."/>
        </authorList>
    </citation>
    <scope>NUCLEOTIDE SEQUENCE [LARGE SCALE GENOMIC DNA]</scope>
    <source>
        <strain evidence="1 2">Mfrg269</strain>
    </source>
</reference>
<gene>
    <name evidence="1" type="ORF">DID88_005749</name>
</gene>
<keyword evidence="2" id="KW-1185">Reference proteome</keyword>
<name>A0A395J0Q4_9HELO</name>
<comment type="caution">
    <text evidence="1">The sequence shown here is derived from an EMBL/GenBank/DDBJ whole genome shotgun (WGS) entry which is preliminary data.</text>
</comment>
<sequence>MLDEDEFLSEHGIRSLSKYHDKNPVSMDVNGQEFKVQYVPGDSDSGMFGGTVTGEVQFGCASTSYSSSPYNVSTVFYGPSFRSRMPTGSGDMMHLGHVSSEEIQHRLQHLMTRGDDGRRAINDGNDILDFDPKLER</sequence>
<organism evidence="1 2">
    <name type="scientific">Monilinia fructigena</name>
    <dbReference type="NCBI Taxonomy" id="38457"/>
    <lineage>
        <taxon>Eukaryota</taxon>
        <taxon>Fungi</taxon>
        <taxon>Dikarya</taxon>
        <taxon>Ascomycota</taxon>
        <taxon>Pezizomycotina</taxon>
        <taxon>Leotiomycetes</taxon>
        <taxon>Helotiales</taxon>
        <taxon>Sclerotiniaceae</taxon>
        <taxon>Monilinia</taxon>
    </lineage>
</organism>
<evidence type="ECO:0000313" key="2">
    <source>
        <dbReference type="Proteomes" id="UP000249056"/>
    </source>
</evidence>
<accession>A0A395J0Q4</accession>
<dbReference type="Proteomes" id="UP000249056">
    <property type="component" value="Unassembled WGS sequence"/>
</dbReference>
<protein>
    <submittedName>
        <fullName evidence="1">Uncharacterized protein</fullName>
    </submittedName>
</protein>
<dbReference type="AlphaFoldDB" id="A0A395J0Q4"/>
<dbReference type="EMBL" id="QKRW01000008">
    <property type="protein sequence ID" value="RAL66090.1"/>
    <property type="molecule type" value="Genomic_DNA"/>
</dbReference>
<evidence type="ECO:0000313" key="1">
    <source>
        <dbReference type="EMBL" id="RAL66090.1"/>
    </source>
</evidence>